<dbReference type="Gene3D" id="3.10.129.10">
    <property type="entry name" value="Hotdog Thioesterase"/>
    <property type="match status" value="1"/>
</dbReference>
<dbReference type="PANTHER" id="PTHR43664">
    <property type="entry name" value="MONOAMINE OXIDASE-RELATED"/>
    <property type="match status" value="1"/>
</dbReference>
<gene>
    <name evidence="2" type="ORF">F1189_10675</name>
</gene>
<dbReference type="CDD" id="cd03454">
    <property type="entry name" value="YdeM"/>
    <property type="match status" value="1"/>
</dbReference>
<protein>
    <submittedName>
        <fullName evidence="2">MaoC family dehydratase</fullName>
    </submittedName>
</protein>
<dbReference type="InterPro" id="IPR002539">
    <property type="entry name" value="MaoC-like_dom"/>
</dbReference>
<dbReference type="InterPro" id="IPR052342">
    <property type="entry name" value="MCH/BMMD"/>
</dbReference>
<dbReference type="Pfam" id="PF01575">
    <property type="entry name" value="MaoC_dehydratas"/>
    <property type="match status" value="1"/>
</dbReference>
<accession>A0A5M6IUZ3</accession>
<dbReference type="PANTHER" id="PTHR43664:SF1">
    <property type="entry name" value="BETA-METHYLMALYL-COA DEHYDRATASE"/>
    <property type="match status" value="1"/>
</dbReference>
<dbReference type="OrthoDB" id="9797938at2"/>
<evidence type="ECO:0000259" key="1">
    <source>
        <dbReference type="Pfam" id="PF01575"/>
    </source>
</evidence>
<dbReference type="Proteomes" id="UP000325255">
    <property type="component" value="Unassembled WGS sequence"/>
</dbReference>
<dbReference type="SUPFAM" id="SSF54637">
    <property type="entry name" value="Thioesterase/thiol ester dehydrase-isomerase"/>
    <property type="match status" value="1"/>
</dbReference>
<organism evidence="2 3">
    <name type="scientific">Rhodovastum atsumiense</name>
    <dbReference type="NCBI Taxonomy" id="504468"/>
    <lineage>
        <taxon>Bacteria</taxon>
        <taxon>Pseudomonadati</taxon>
        <taxon>Pseudomonadota</taxon>
        <taxon>Alphaproteobacteria</taxon>
        <taxon>Acetobacterales</taxon>
        <taxon>Acetobacteraceae</taxon>
        <taxon>Rhodovastum</taxon>
    </lineage>
</organism>
<evidence type="ECO:0000313" key="3">
    <source>
        <dbReference type="Proteomes" id="UP000325255"/>
    </source>
</evidence>
<feature type="domain" description="MaoC-like" evidence="1">
    <location>
        <begin position="16"/>
        <end position="120"/>
    </location>
</feature>
<dbReference type="EMBL" id="VWPK01000014">
    <property type="protein sequence ID" value="KAA5612123.1"/>
    <property type="molecule type" value="Genomic_DNA"/>
</dbReference>
<dbReference type="AlphaFoldDB" id="A0A5M6IUZ3"/>
<sequence length="162" mass="17606">MTRLHHFEDFPPGAVFRAGPILVDAARIKSFGVEFDPQPQHIDEEAAAASQFGELVASGWHTAAISMRLFIEALPPIPGGGMGTGVERLSWPRPVRPGDALRVTVEVTAARLSRSRPEKGLVTFQITTFNQRDEVVQSFATAVMVPRRAPSAPHDNIQGENA</sequence>
<dbReference type="InterPro" id="IPR029069">
    <property type="entry name" value="HotDog_dom_sf"/>
</dbReference>
<keyword evidence="3" id="KW-1185">Reference proteome</keyword>
<name>A0A5M6IUZ3_9PROT</name>
<proteinExistence type="predicted"/>
<dbReference type="RefSeq" id="WP_150040730.1">
    <property type="nucleotide sequence ID" value="NZ_OW485601.1"/>
</dbReference>
<evidence type="ECO:0000313" key="2">
    <source>
        <dbReference type="EMBL" id="KAA5612123.1"/>
    </source>
</evidence>
<reference evidence="2 3" key="1">
    <citation type="submission" date="2019-09" db="EMBL/GenBank/DDBJ databases">
        <title>Genome sequence of Rhodovastum atsumiense, a diverse member of the Acetobacteraceae family of non-sulfur purple photosynthetic bacteria.</title>
        <authorList>
            <person name="Meyer T."/>
            <person name="Kyndt J."/>
        </authorList>
    </citation>
    <scope>NUCLEOTIDE SEQUENCE [LARGE SCALE GENOMIC DNA]</scope>
    <source>
        <strain evidence="2 3">DSM 21279</strain>
    </source>
</reference>
<comment type="caution">
    <text evidence="2">The sequence shown here is derived from an EMBL/GenBank/DDBJ whole genome shotgun (WGS) entry which is preliminary data.</text>
</comment>